<gene>
    <name evidence="3" type="ORF">BRENAR_LOCUS2872</name>
</gene>
<feature type="compositionally biased region" description="Polar residues" evidence="1">
    <location>
        <begin position="292"/>
        <end position="306"/>
    </location>
</feature>
<dbReference type="FunCoup" id="A0A448YML3">
    <property type="interactions" value="1"/>
</dbReference>
<evidence type="ECO:0000256" key="1">
    <source>
        <dbReference type="SAM" id="MobiDB-lite"/>
    </source>
</evidence>
<evidence type="ECO:0000313" key="3">
    <source>
        <dbReference type="EMBL" id="VEU22140.1"/>
    </source>
</evidence>
<dbReference type="STRING" id="13370.A0A448YML3"/>
<sequence>MSSSARDKLASIIIVAPVAAGLTLFALIINLVGISHAAATAPAYWIFAILLTVLSFIASALTCVVALLLYYPHILWPCWLLIPAAIFNLLSLVLIALATKFVPASYDSDDDDEDRTDNYGWTGDEDRKLEFGDTGSDTFKVSQPTEKSNFSVQQPNSYSNPSSANAYSNPASGNPYANAVNGTAPSAPAYASSELSFVPPHPYDTSRTRTLASTLVPSSNGQSSILDEKNPSASQRDFTYMNETAVAPEEAPGLKLPNVYLDEDDTEGEENGAGTAVADDRLADSPVHGSDAGSSQSAFTSVSQRGVNPKYYRGAQQRVNIPPNGDYPFDESSNQPQYPMSSPYYPATVSPQPPQSFDGYHQSPQSAPAPPVHQYANPYRPSNSSQRSRSDVILNNSPDLIAGNMQKNGVRKYGLGQMNQQRYMQQYGAQPQGQQYGYNNYKRRQQLQQGFPTPSSMGEGPYGRLSN</sequence>
<dbReference type="Proteomes" id="UP000290900">
    <property type="component" value="Unassembled WGS sequence"/>
</dbReference>
<organism evidence="3 4">
    <name type="scientific">Brettanomyces naardenensis</name>
    <name type="common">Yeast</name>
    <dbReference type="NCBI Taxonomy" id="13370"/>
    <lineage>
        <taxon>Eukaryota</taxon>
        <taxon>Fungi</taxon>
        <taxon>Dikarya</taxon>
        <taxon>Ascomycota</taxon>
        <taxon>Saccharomycotina</taxon>
        <taxon>Pichiomycetes</taxon>
        <taxon>Pichiales</taxon>
        <taxon>Pichiaceae</taxon>
        <taxon>Brettanomyces</taxon>
    </lineage>
</organism>
<dbReference type="GO" id="GO:0035838">
    <property type="term" value="C:growing cell tip"/>
    <property type="evidence" value="ECO:0007669"/>
    <property type="project" value="TreeGrafter"/>
</dbReference>
<dbReference type="OrthoDB" id="2354757at2759"/>
<dbReference type="AlphaFoldDB" id="A0A448YML3"/>
<name>A0A448YML3_BRENA</name>
<protein>
    <submittedName>
        <fullName evidence="3">DEKNAAC103153</fullName>
    </submittedName>
</protein>
<feature type="transmembrane region" description="Helical" evidence="2">
    <location>
        <begin position="44"/>
        <end position="71"/>
    </location>
</feature>
<dbReference type="InParanoid" id="A0A448YML3"/>
<feature type="transmembrane region" description="Helical" evidence="2">
    <location>
        <begin position="12"/>
        <end position="38"/>
    </location>
</feature>
<accession>A0A448YML3</accession>
<feature type="transmembrane region" description="Helical" evidence="2">
    <location>
        <begin position="78"/>
        <end position="98"/>
    </location>
</feature>
<dbReference type="EMBL" id="CAACVR010000018">
    <property type="protein sequence ID" value="VEU22140.1"/>
    <property type="molecule type" value="Genomic_DNA"/>
</dbReference>
<feature type="compositionally biased region" description="Low complexity" evidence="1">
    <location>
        <begin position="332"/>
        <end position="346"/>
    </location>
</feature>
<reference evidence="3 4" key="1">
    <citation type="submission" date="2018-12" db="EMBL/GenBank/DDBJ databases">
        <authorList>
            <person name="Tiukova I."/>
            <person name="Dainat J."/>
        </authorList>
    </citation>
    <scope>NUCLEOTIDE SEQUENCE [LARGE SCALE GENOMIC DNA]</scope>
</reference>
<dbReference type="PANTHER" id="PTHR28013:SF8">
    <property type="entry name" value="AEL027WP"/>
    <property type="match status" value="1"/>
</dbReference>
<feature type="compositionally biased region" description="Polar residues" evidence="1">
    <location>
        <begin position="446"/>
        <end position="456"/>
    </location>
</feature>
<feature type="compositionally biased region" description="Polar residues" evidence="1">
    <location>
        <begin position="380"/>
        <end position="390"/>
    </location>
</feature>
<proteinExistence type="predicted"/>
<dbReference type="InterPro" id="IPR051380">
    <property type="entry name" value="pH-response_reg_palI/RIM9"/>
</dbReference>
<feature type="compositionally biased region" description="Low complexity" evidence="1">
    <location>
        <begin position="155"/>
        <end position="170"/>
    </location>
</feature>
<dbReference type="GO" id="GO:0032153">
    <property type="term" value="C:cell division site"/>
    <property type="evidence" value="ECO:0007669"/>
    <property type="project" value="TreeGrafter"/>
</dbReference>
<keyword evidence="2" id="KW-1133">Transmembrane helix</keyword>
<feature type="region of interest" description="Disordered" evidence="1">
    <location>
        <begin position="283"/>
        <end position="390"/>
    </location>
</feature>
<feature type="region of interest" description="Disordered" evidence="1">
    <location>
        <begin position="106"/>
        <end position="170"/>
    </location>
</feature>
<keyword evidence="2" id="KW-0472">Membrane</keyword>
<keyword evidence="4" id="KW-1185">Reference proteome</keyword>
<keyword evidence="2" id="KW-0812">Transmembrane</keyword>
<feature type="region of interest" description="Disordered" evidence="1">
    <location>
        <begin position="446"/>
        <end position="467"/>
    </location>
</feature>
<feature type="compositionally biased region" description="Polar residues" evidence="1">
    <location>
        <begin position="135"/>
        <end position="154"/>
    </location>
</feature>
<evidence type="ECO:0000313" key="4">
    <source>
        <dbReference type="Proteomes" id="UP000290900"/>
    </source>
</evidence>
<dbReference type="GO" id="GO:0005886">
    <property type="term" value="C:plasma membrane"/>
    <property type="evidence" value="ECO:0007669"/>
    <property type="project" value="TreeGrafter"/>
</dbReference>
<evidence type="ECO:0000256" key="2">
    <source>
        <dbReference type="SAM" id="Phobius"/>
    </source>
</evidence>
<dbReference type="PANTHER" id="PTHR28013">
    <property type="entry name" value="PROTEIN DCV1-RELATED"/>
    <property type="match status" value="1"/>
</dbReference>